<name>A0ABP7E5Y5_9SPHN</name>
<reference evidence="9" key="1">
    <citation type="journal article" date="2019" name="Int. J. Syst. Evol. Microbiol.">
        <title>The Global Catalogue of Microorganisms (GCM) 10K type strain sequencing project: providing services to taxonomists for standard genome sequencing and annotation.</title>
        <authorList>
            <consortium name="The Broad Institute Genomics Platform"/>
            <consortium name="The Broad Institute Genome Sequencing Center for Infectious Disease"/>
            <person name="Wu L."/>
            <person name="Ma J."/>
        </authorList>
    </citation>
    <scope>NUCLEOTIDE SEQUENCE [LARGE SCALE GENOMIC DNA]</scope>
    <source>
        <strain evidence="9">JCM 17498</strain>
    </source>
</reference>
<dbReference type="Pfam" id="PF02861">
    <property type="entry name" value="Clp_N"/>
    <property type="match status" value="1"/>
</dbReference>
<dbReference type="CDD" id="cd19499">
    <property type="entry name" value="RecA-like_ClpB_Hsp104-like"/>
    <property type="match status" value="1"/>
</dbReference>
<organism evidence="8 9">
    <name type="scientific">Sphingomonas cynarae</name>
    <dbReference type="NCBI Taxonomy" id="930197"/>
    <lineage>
        <taxon>Bacteria</taxon>
        <taxon>Pseudomonadati</taxon>
        <taxon>Pseudomonadota</taxon>
        <taxon>Alphaproteobacteria</taxon>
        <taxon>Sphingomonadales</taxon>
        <taxon>Sphingomonadaceae</taxon>
        <taxon>Sphingomonas</taxon>
    </lineage>
</organism>
<comment type="similarity">
    <text evidence="1">Belongs to the ClpA/ClpB family.</text>
</comment>
<dbReference type="SUPFAM" id="SSF52540">
    <property type="entry name" value="P-loop containing nucleoside triphosphate hydrolases"/>
    <property type="match status" value="2"/>
</dbReference>
<proteinExistence type="inferred from homology"/>
<evidence type="ECO:0000256" key="2">
    <source>
        <dbReference type="ARBA" id="ARBA00022737"/>
    </source>
</evidence>
<dbReference type="Gene3D" id="1.10.1780.10">
    <property type="entry name" value="Clp, N-terminal domain"/>
    <property type="match status" value="1"/>
</dbReference>
<dbReference type="PRINTS" id="PR00300">
    <property type="entry name" value="CLPPROTEASEA"/>
</dbReference>
<dbReference type="SMART" id="SM01086">
    <property type="entry name" value="ClpB_D2-small"/>
    <property type="match status" value="1"/>
</dbReference>
<dbReference type="Pfam" id="PF00004">
    <property type="entry name" value="AAA"/>
    <property type="match status" value="1"/>
</dbReference>
<dbReference type="InterPro" id="IPR036628">
    <property type="entry name" value="Clp_N_dom_sf"/>
</dbReference>
<dbReference type="InterPro" id="IPR027417">
    <property type="entry name" value="P-loop_NTPase"/>
</dbReference>
<dbReference type="CDD" id="cd00009">
    <property type="entry name" value="AAA"/>
    <property type="match status" value="1"/>
</dbReference>
<dbReference type="SUPFAM" id="SSF81923">
    <property type="entry name" value="Double Clp-N motif"/>
    <property type="match status" value="1"/>
</dbReference>
<dbReference type="Gene3D" id="1.10.8.60">
    <property type="match status" value="1"/>
</dbReference>
<dbReference type="NCBIfam" id="TIGR03345">
    <property type="entry name" value="VI_ClpV1"/>
    <property type="match status" value="1"/>
</dbReference>
<dbReference type="PROSITE" id="PS00870">
    <property type="entry name" value="CLPAB_1"/>
    <property type="match status" value="1"/>
</dbReference>
<evidence type="ECO:0000256" key="5">
    <source>
        <dbReference type="ARBA" id="ARBA00023186"/>
    </source>
</evidence>
<dbReference type="RefSeq" id="WP_344693537.1">
    <property type="nucleotide sequence ID" value="NZ_BAABBF010000005.1"/>
</dbReference>
<evidence type="ECO:0000256" key="1">
    <source>
        <dbReference type="ARBA" id="ARBA00008675"/>
    </source>
</evidence>
<dbReference type="Pfam" id="PF17871">
    <property type="entry name" value="AAA_lid_9"/>
    <property type="match status" value="1"/>
</dbReference>
<dbReference type="SMART" id="SM00382">
    <property type="entry name" value="AAA"/>
    <property type="match status" value="2"/>
</dbReference>
<dbReference type="InterPro" id="IPR003959">
    <property type="entry name" value="ATPase_AAA_core"/>
</dbReference>
<evidence type="ECO:0000256" key="6">
    <source>
        <dbReference type="PROSITE-ProRule" id="PRU01251"/>
    </source>
</evidence>
<dbReference type="Proteomes" id="UP001500523">
    <property type="component" value="Unassembled WGS sequence"/>
</dbReference>
<keyword evidence="2 6" id="KW-0677">Repeat</keyword>
<gene>
    <name evidence="8" type="primary">tssH</name>
    <name evidence="8" type="ORF">GCM10022268_23000</name>
</gene>
<feature type="domain" description="Clp R" evidence="7">
    <location>
        <begin position="7"/>
        <end position="153"/>
    </location>
</feature>
<evidence type="ECO:0000256" key="4">
    <source>
        <dbReference type="ARBA" id="ARBA00022840"/>
    </source>
</evidence>
<dbReference type="Gene3D" id="3.40.50.300">
    <property type="entry name" value="P-loop containing nucleotide triphosphate hydrolases"/>
    <property type="match status" value="3"/>
</dbReference>
<keyword evidence="5" id="KW-0143">Chaperone</keyword>
<dbReference type="InterPro" id="IPR001270">
    <property type="entry name" value="ClpA/B"/>
</dbReference>
<sequence length="877" mass="93092">MNLKALIQRLSPQARDALEGAAAITLSRTHYDIEPEHWLLKLSEQPDGEVAAIFGHFNVDAGRVATKLNGLIDQFKSGNGRPPALSPRLVRIAREAWLDASIERQAERVGGGDILLTLLADRDTGPALREAASELKRVPVDALAANLLMITGAGHPDGPAASAEPEGVGAAPMAQSGKALDTYCIDLTQRARDGGIDPVIGRDTEIRQLADILTRRRQNNPILTGEAGVGKTAVVEGFALRIVAGDVPPALQNVRLLSLDLGLLQAGAGVRGEFENRLKQVIEEAKASPQPLVMFIDEAHSLVGAGGAEGQGDAANLLKPALARGELRSIAATTWAEYKKYFEKDAALSRRFQVVKVEEPDEAAAVEMMRGLTATLEKHHGVRILDEAVTASVGLSHRYIFGRQLPDKSISLLDTACARVAMSQAAIPAAIESATRRGTALAVEHGIVLRETTGGADHGERIAALDAEIAAVADERAALEARWARERELVQAMQADRAALDAADGDEAAGELRASIATHRAALAALAGERPMVFDMVDAHAIAEVVAQWTGIPVGRMMTDELRNAMELETVLAERIRGQDQALAAIARSVRVSRAGLADPRKPTGVFLLVGLSGVGKTETAVALADTFFGGAQNMTVINMSEFKEEHKVSMLLGAPPGYVGFGEGGVLTEAVRRKPFSLILLDEMEKAHPGVQDIFYQMFDAGRVKDGQGREIDFRNAMIIMTSNAGSDTLEKLAADPDTMPDSAGLVAALRPDLLAHFRPAFLGRTTIVPYLPLTPDVLREIVGLALGRLGRRVADSFGATLTWDEAAVDAIAALCTETQSGARNVEAVIQGTIAPDLAARILAARGDGTVCDRIELGVDTTGSIALTFKDGLNSS</sequence>
<dbReference type="InterPro" id="IPR004176">
    <property type="entry name" value="Clp_R_N"/>
</dbReference>
<protein>
    <submittedName>
        <fullName evidence="8">Type VI secretion system ATPase TssH</fullName>
    </submittedName>
</protein>
<keyword evidence="4" id="KW-0067">ATP-binding</keyword>
<dbReference type="InterPro" id="IPR019489">
    <property type="entry name" value="Clp_ATPase_C"/>
</dbReference>
<accession>A0ABP7E5Y5</accession>
<evidence type="ECO:0000313" key="9">
    <source>
        <dbReference type="Proteomes" id="UP001500523"/>
    </source>
</evidence>
<dbReference type="InterPro" id="IPR018368">
    <property type="entry name" value="ClpA/B_CS1"/>
</dbReference>
<dbReference type="PANTHER" id="PTHR11638:SF184">
    <property type="entry name" value="ATPASE WITH CHAPERONE ACTIVITY"/>
    <property type="match status" value="1"/>
</dbReference>
<dbReference type="PANTHER" id="PTHR11638">
    <property type="entry name" value="ATP-DEPENDENT CLP PROTEASE"/>
    <property type="match status" value="1"/>
</dbReference>
<keyword evidence="9" id="KW-1185">Reference proteome</keyword>
<comment type="caution">
    <text evidence="8">The sequence shown here is derived from an EMBL/GenBank/DDBJ whole genome shotgun (WGS) entry which is preliminary data.</text>
</comment>
<dbReference type="Pfam" id="PF10431">
    <property type="entry name" value="ClpB_D2-small"/>
    <property type="match status" value="1"/>
</dbReference>
<keyword evidence="3" id="KW-0547">Nucleotide-binding</keyword>
<dbReference type="InterPro" id="IPR017729">
    <property type="entry name" value="ATPase_T6SS_ClpV1"/>
</dbReference>
<dbReference type="InterPro" id="IPR050130">
    <property type="entry name" value="ClpA_ClpB"/>
</dbReference>
<dbReference type="Pfam" id="PF07724">
    <property type="entry name" value="AAA_2"/>
    <property type="match status" value="1"/>
</dbReference>
<dbReference type="PROSITE" id="PS51903">
    <property type="entry name" value="CLP_R"/>
    <property type="match status" value="1"/>
</dbReference>
<dbReference type="EMBL" id="BAABBF010000005">
    <property type="protein sequence ID" value="GAA3713632.1"/>
    <property type="molecule type" value="Genomic_DNA"/>
</dbReference>
<evidence type="ECO:0000313" key="8">
    <source>
        <dbReference type="EMBL" id="GAA3713632.1"/>
    </source>
</evidence>
<dbReference type="InterPro" id="IPR041546">
    <property type="entry name" value="ClpA/ClpB_AAA_lid"/>
</dbReference>
<dbReference type="InterPro" id="IPR003593">
    <property type="entry name" value="AAA+_ATPase"/>
</dbReference>
<evidence type="ECO:0000259" key="7">
    <source>
        <dbReference type="PROSITE" id="PS51903"/>
    </source>
</evidence>
<evidence type="ECO:0000256" key="3">
    <source>
        <dbReference type="ARBA" id="ARBA00022741"/>
    </source>
</evidence>